<accession>A0ABY5NXM4</accession>
<reference evidence="1" key="1">
    <citation type="submission" date="2022-08" db="EMBL/GenBank/DDBJ databases">
        <title>Genome sequence of Vagococcus luciliae DSM 112651.</title>
        <authorList>
            <person name="Juan G."/>
            <person name="Anja P."/>
            <person name="Rolf D."/>
            <person name="Kampfer P."/>
            <person name="Vilcinskas A."/>
        </authorList>
    </citation>
    <scope>NUCLEOTIDE SEQUENCE</scope>
    <source>
        <strain evidence="1">G314FT</strain>
    </source>
</reference>
<proteinExistence type="predicted"/>
<gene>
    <name evidence="1" type="ORF">G314FT_05210</name>
</gene>
<sequence>MDLDTIKETLTFLGSSGAILFIPKLYLDYKKQKRLQEDQLQDNKVLQENQHRLDKELSELKSKQDSMIFMTNRQYEKEFDIYLEIFQSIGNCQKYLLKGIDSFEMFEENIEQSNVLMKNAGNKLESEIHELNYLNKRYSPFIKKSVSNLLSELIIVFRSLLKEIEEKHRLLGLEQILNFEAPNQIDELIQKQNECIEMLESNIRDYLNQIRTI</sequence>
<reference evidence="1" key="2">
    <citation type="submission" date="2022-08" db="EMBL/GenBank/DDBJ databases">
        <authorList>
            <person name="Poehlein A."/>
            <person name="Guzman J."/>
            <person name="Daniel R."/>
            <person name="Vilcinskas A."/>
        </authorList>
    </citation>
    <scope>NUCLEOTIDE SEQUENCE</scope>
    <source>
        <strain evidence="1">G314FT</strain>
    </source>
</reference>
<organism evidence="1 2">
    <name type="scientific">Vagococcus luciliae</name>
    <dbReference type="NCBI Taxonomy" id="2920380"/>
    <lineage>
        <taxon>Bacteria</taxon>
        <taxon>Bacillati</taxon>
        <taxon>Bacillota</taxon>
        <taxon>Bacilli</taxon>
        <taxon>Lactobacillales</taxon>
        <taxon>Enterococcaceae</taxon>
        <taxon>Vagococcus</taxon>
    </lineage>
</organism>
<evidence type="ECO:0000313" key="2">
    <source>
        <dbReference type="Proteomes" id="UP001058273"/>
    </source>
</evidence>
<dbReference type="EMBL" id="CP102451">
    <property type="protein sequence ID" value="UUV98405.1"/>
    <property type="molecule type" value="Genomic_DNA"/>
</dbReference>
<name>A0ABY5NXM4_9ENTE</name>
<dbReference type="RefSeq" id="WP_257701956.1">
    <property type="nucleotide sequence ID" value="NZ_CP102451.1"/>
</dbReference>
<protein>
    <submittedName>
        <fullName evidence="1">Uncharacterized protein</fullName>
    </submittedName>
</protein>
<evidence type="ECO:0000313" key="1">
    <source>
        <dbReference type="EMBL" id="UUV98405.1"/>
    </source>
</evidence>
<dbReference type="Proteomes" id="UP001058273">
    <property type="component" value="Chromosome"/>
</dbReference>
<keyword evidence="2" id="KW-1185">Reference proteome</keyword>